<accession>A0AAN7GNN4</accession>
<evidence type="ECO:0000256" key="1">
    <source>
        <dbReference type="PROSITE-ProRule" id="PRU00169"/>
    </source>
</evidence>
<protein>
    <recommendedName>
        <fullName evidence="2">Response regulatory domain-containing protein</fullName>
    </recommendedName>
</protein>
<keyword evidence="4" id="KW-1185">Reference proteome</keyword>
<sequence length="272" mass="30231">MRARDLLMEQNVTLDLARREAETAIRARNDFLAVMNHEMRTPMHAVINLIGISPQDLPKLFTRFAQNQSRSSSRNSGGSGLGVAICKRFVNLMDGHIWVESEGLGKGCMATFIVKLGIPEQLKETKLLVMLKIPSNHVCSYFSGLKVLVMDENSVSRAVTKGLLLHLGCDVATVDSSSECLQAVSQERSVVFMDVYAPGIDGYEIAVQIHEKFAKRHERLLIVALTDHADKVTKDNCTRAGMDGLILKPVTLEKMRSALSELLEHRLLFEVI</sequence>
<reference evidence="3 4" key="1">
    <citation type="journal article" date="2023" name="Hortic Res">
        <title>Pangenome of water caltrop reveals structural variations and asymmetric subgenome divergence after allopolyploidization.</title>
        <authorList>
            <person name="Zhang X."/>
            <person name="Chen Y."/>
            <person name="Wang L."/>
            <person name="Yuan Y."/>
            <person name="Fang M."/>
            <person name="Shi L."/>
            <person name="Lu R."/>
            <person name="Comes H.P."/>
            <person name="Ma Y."/>
            <person name="Chen Y."/>
            <person name="Huang G."/>
            <person name="Zhou Y."/>
            <person name="Zheng Z."/>
            <person name="Qiu Y."/>
        </authorList>
    </citation>
    <scope>NUCLEOTIDE SEQUENCE [LARGE SCALE GENOMIC DNA]</scope>
    <source>
        <tissue evidence="3">Roots</tissue>
    </source>
</reference>
<evidence type="ECO:0000313" key="3">
    <source>
        <dbReference type="EMBL" id="KAK4745995.1"/>
    </source>
</evidence>
<dbReference type="GO" id="GO:0005783">
    <property type="term" value="C:endoplasmic reticulum"/>
    <property type="evidence" value="ECO:0007669"/>
    <property type="project" value="TreeGrafter"/>
</dbReference>
<evidence type="ECO:0000313" key="4">
    <source>
        <dbReference type="Proteomes" id="UP001345219"/>
    </source>
</evidence>
<dbReference type="GO" id="GO:0038199">
    <property type="term" value="F:ethylene receptor activity"/>
    <property type="evidence" value="ECO:0007669"/>
    <property type="project" value="TreeGrafter"/>
</dbReference>
<dbReference type="EMBL" id="JAXIOK010000021">
    <property type="protein sequence ID" value="KAK4745995.1"/>
    <property type="molecule type" value="Genomic_DNA"/>
</dbReference>
<proteinExistence type="predicted"/>
<name>A0AAN7GNN4_9MYRT</name>
<comment type="caution">
    <text evidence="3">The sequence shown here is derived from an EMBL/GenBank/DDBJ whole genome shotgun (WGS) entry which is preliminary data.</text>
</comment>
<dbReference type="InterPro" id="IPR036097">
    <property type="entry name" value="HisK_dim/P_sf"/>
</dbReference>
<dbReference type="GO" id="GO:0005524">
    <property type="term" value="F:ATP binding"/>
    <property type="evidence" value="ECO:0007669"/>
    <property type="project" value="UniProtKB-KW"/>
</dbReference>
<feature type="domain" description="Response regulatory" evidence="2">
    <location>
        <begin position="146"/>
        <end position="263"/>
    </location>
</feature>
<dbReference type="InterPro" id="IPR003594">
    <property type="entry name" value="HATPase_dom"/>
</dbReference>
<evidence type="ECO:0000259" key="2">
    <source>
        <dbReference type="PROSITE" id="PS50110"/>
    </source>
</evidence>
<dbReference type="InterPro" id="IPR036890">
    <property type="entry name" value="HATPase_C_sf"/>
</dbReference>
<dbReference type="InterPro" id="IPR011006">
    <property type="entry name" value="CheY-like_superfamily"/>
</dbReference>
<dbReference type="Gene3D" id="3.30.565.10">
    <property type="entry name" value="Histidine kinase-like ATPase, C-terminal domain"/>
    <property type="match status" value="1"/>
</dbReference>
<dbReference type="InterPro" id="IPR001789">
    <property type="entry name" value="Sig_transdc_resp-reg_receiver"/>
</dbReference>
<keyword evidence="1" id="KW-0597">Phosphoprotein</keyword>
<feature type="modified residue" description="4-aspartylphosphate" evidence="1">
    <location>
        <position position="194"/>
    </location>
</feature>
<dbReference type="SMART" id="SM00387">
    <property type="entry name" value="HATPase_c"/>
    <property type="match status" value="1"/>
</dbReference>
<organism evidence="3 4">
    <name type="scientific">Trapa incisa</name>
    <dbReference type="NCBI Taxonomy" id="236973"/>
    <lineage>
        <taxon>Eukaryota</taxon>
        <taxon>Viridiplantae</taxon>
        <taxon>Streptophyta</taxon>
        <taxon>Embryophyta</taxon>
        <taxon>Tracheophyta</taxon>
        <taxon>Spermatophyta</taxon>
        <taxon>Magnoliopsida</taxon>
        <taxon>eudicotyledons</taxon>
        <taxon>Gunneridae</taxon>
        <taxon>Pentapetalae</taxon>
        <taxon>rosids</taxon>
        <taxon>malvids</taxon>
        <taxon>Myrtales</taxon>
        <taxon>Lythraceae</taxon>
        <taxon>Trapa</taxon>
    </lineage>
</organism>
<dbReference type="GO" id="GO:0046872">
    <property type="term" value="F:metal ion binding"/>
    <property type="evidence" value="ECO:0007669"/>
    <property type="project" value="UniProtKB-KW"/>
</dbReference>
<dbReference type="AlphaFoldDB" id="A0AAN7GNN4"/>
<dbReference type="Pfam" id="PF00072">
    <property type="entry name" value="Response_reg"/>
    <property type="match status" value="1"/>
</dbReference>
<dbReference type="Proteomes" id="UP001345219">
    <property type="component" value="Chromosome 10"/>
</dbReference>
<dbReference type="Pfam" id="PF02518">
    <property type="entry name" value="HATPase_c"/>
    <property type="match status" value="1"/>
</dbReference>
<dbReference type="SMART" id="SM00448">
    <property type="entry name" value="REC"/>
    <property type="match status" value="1"/>
</dbReference>
<dbReference type="Gene3D" id="3.40.50.2300">
    <property type="match status" value="1"/>
</dbReference>
<dbReference type="GO" id="GO:0000155">
    <property type="term" value="F:phosphorelay sensor kinase activity"/>
    <property type="evidence" value="ECO:0007669"/>
    <property type="project" value="InterPro"/>
</dbReference>
<dbReference type="PROSITE" id="PS50110">
    <property type="entry name" value="RESPONSE_REGULATORY"/>
    <property type="match status" value="1"/>
</dbReference>
<dbReference type="InterPro" id="IPR003661">
    <property type="entry name" value="HisK_dim/P_dom"/>
</dbReference>
<dbReference type="SUPFAM" id="SSF55874">
    <property type="entry name" value="ATPase domain of HSP90 chaperone/DNA topoisomerase II/histidine kinase"/>
    <property type="match status" value="1"/>
</dbReference>
<gene>
    <name evidence="3" type="ORF">SAY87_012307</name>
</gene>
<dbReference type="PANTHER" id="PTHR24423:SF615">
    <property type="entry name" value="ETHYLENE RECEPTOR 1"/>
    <property type="match status" value="1"/>
</dbReference>
<dbReference type="FunFam" id="3.40.50.2300:FF:000192">
    <property type="entry name" value="Ethylene receptor"/>
    <property type="match status" value="1"/>
</dbReference>
<dbReference type="SUPFAM" id="SSF52172">
    <property type="entry name" value="CheY-like"/>
    <property type="match status" value="1"/>
</dbReference>
<dbReference type="GO" id="GO:0051740">
    <property type="term" value="F:ethylene binding"/>
    <property type="evidence" value="ECO:0007669"/>
    <property type="project" value="TreeGrafter"/>
</dbReference>
<dbReference type="PANTHER" id="PTHR24423">
    <property type="entry name" value="TWO-COMPONENT SENSOR HISTIDINE KINASE"/>
    <property type="match status" value="1"/>
</dbReference>
<dbReference type="SUPFAM" id="SSF47384">
    <property type="entry name" value="Homodimeric domain of signal transducing histidine kinase"/>
    <property type="match status" value="1"/>
</dbReference>
<dbReference type="CDD" id="cd00082">
    <property type="entry name" value="HisKA"/>
    <property type="match status" value="1"/>
</dbReference>